<dbReference type="OrthoDB" id="9988430at2"/>
<dbReference type="Proteomes" id="UP000297475">
    <property type="component" value="Unassembled WGS sequence"/>
</dbReference>
<dbReference type="EMBL" id="SRMF01000001">
    <property type="protein sequence ID" value="TGG95029.1"/>
    <property type="molecule type" value="Genomic_DNA"/>
</dbReference>
<protein>
    <submittedName>
        <fullName evidence="2">Uncharacterized protein</fullName>
    </submittedName>
</protein>
<accession>A0A4Z0W8T6</accession>
<keyword evidence="1" id="KW-0732">Signal</keyword>
<feature type="chain" id="PRO_5021289447" evidence="1">
    <location>
        <begin position="18"/>
        <end position="175"/>
    </location>
</feature>
<gene>
    <name evidence="2" type="ORF">E4656_00965</name>
</gene>
<evidence type="ECO:0000313" key="2">
    <source>
        <dbReference type="EMBL" id="TGG95029.1"/>
    </source>
</evidence>
<organism evidence="2 3">
    <name type="scientific">Natronospirillum operosum</name>
    <dbReference type="NCBI Taxonomy" id="2759953"/>
    <lineage>
        <taxon>Bacteria</taxon>
        <taxon>Pseudomonadati</taxon>
        <taxon>Pseudomonadota</taxon>
        <taxon>Gammaproteobacteria</taxon>
        <taxon>Oceanospirillales</taxon>
        <taxon>Natronospirillaceae</taxon>
        <taxon>Natronospirillum</taxon>
    </lineage>
</organism>
<evidence type="ECO:0000256" key="1">
    <source>
        <dbReference type="SAM" id="SignalP"/>
    </source>
</evidence>
<dbReference type="RefSeq" id="WP_135480354.1">
    <property type="nucleotide sequence ID" value="NZ_SRMF01000001.1"/>
</dbReference>
<comment type="caution">
    <text evidence="2">The sequence shown here is derived from an EMBL/GenBank/DDBJ whole genome shotgun (WGS) entry which is preliminary data.</text>
</comment>
<feature type="signal peptide" evidence="1">
    <location>
        <begin position="1"/>
        <end position="17"/>
    </location>
</feature>
<reference evidence="2 3" key="1">
    <citation type="submission" date="2019-04" db="EMBL/GenBank/DDBJ databases">
        <title>Natronospirillum operosus gen. nov., sp. nov., a haloalkaliphilic satellite isolated from decaying biomass of laboratory culture of cyanobacterium Geitlerinema sp. and proposal of Natronospirillaceae fam. nov. and Saccharospirillaceae fam. nov.</title>
        <authorList>
            <person name="Kevbrin V."/>
            <person name="Boltyanskaya Y."/>
            <person name="Koziaeva V."/>
            <person name="Grouzdev D.S."/>
            <person name="Park M."/>
            <person name="Cho J."/>
        </authorList>
    </citation>
    <scope>NUCLEOTIDE SEQUENCE [LARGE SCALE GENOMIC DNA]</scope>
    <source>
        <strain evidence="2 3">G-116</strain>
    </source>
</reference>
<proteinExistence type="predicted"/>
<sequence length="175" mass="19832">MRTLILFLLFLPLGLNADEPAIEFNNHDGAFEVSSTVHSYHPTAFDGEVVVRGELVLQVVRDPFSNTLEGYRIRLIPEDLEVFPYVVEGFYAKPLTTVSLLNSDDILQMVFTPDELASIAESDELFVSRRGYFTVRDYGTSVECDSRQYYGELAAFSPDTMELAYHSDREEMHGC</sequence>
<evidence type="ECO:0000313" key="3">
    <source>
        <dbReference type="Proteomes" id="UP000297475"/>
    </source>
</evidence>
<dbReference type="AlphaFoldDB" id="A0A4Z0W8T6"/>
<keyword evidence="3" id="KW-1185">Reference proteome</keyword>
<name>A0A4Z0W8T6_9GAMM</name>